<dbReference type="RefSeq" id="WP_077244300.1">
    <property type="nucleotide sequence ID" value="NZ_MUZR01000025.1"/>
</dbReference>
<dbReference type="EMBL" id="MUZR01000025">
    <property type="protein sequence ID" value="OOC10040.1"/>
    <property type="molecule type" value="Genomic_DNA"/>
</dbReference>
<proteinExistence type="predicted"/>
<name>A0A1V2ZY55_9GAMM</name>
<dbReference type="OrthoDB" id="9802417at2"/>
<gene>
    <name evidence="1" type="ORF">B1A74_07880</name>
</gene>
<evidence type="ECO:0000313" key="2">
    <source>
        <dbReference type="Proteomes" id="UP000189177"/>
    </source>
</evidence>
<dbReference type="InterPro" id="IPR038573">
    <property type="entry name" value="BrnT_sf"/>
</dbReference>
<dbReference type="Gene3D" id="3.10.450.530">
    <property type="entry name" value="Ribonuclease toxin, BrnT, of type II toxin-antitoxin system"/>
    <property type="match status" value="1"/>
</dbReference>
<protein>
    <recommendedName>
        <fullName evidence="3">BrnT family toxin</fullName>
    </recommendedName>
</protein>
<comment type="caution">
    <text evidence="1">The sequence shown here is derived from an EMBL/GenBank/DDBJ whole genome shotgun (WGS) entry which is preliminary data.</text>
</comment>
<evidence type="ECO:0008006" key="3">
    <source>
        <dbReference type="Google" id="ProtNLM"/>
    </source>
</evidence>
<evidence type="ECO:0000313" key="1">
    <source>
        <dbReference type="EMBL" id="OOC10040.1"/>
    </source>
</evidence>
<dbReference type="STRING" id="252474.B1A74_07880"/>
<organism evidence="1 2">
    <name type="scientific">Thioalkalivibrio halophilus</name>
    <dbReference type="NCBI Taxonomy" id="252474"/>
    <lineage>
        <taxon>Bacteria</taxon>
        <taxon>Pseudomonadati</taxon>
        <taxon>Pseudomonadota</taxon>
        <taxon>Gammaproteobacteria</taxon>
        <taxon>Chromatiales</taxon>
        <taxon>Ectothiorhodospiraceae</taxon>
        <taxon>Thioalkalivibrio</taxon>
    </lineage>
</organism>
<dbReference type="InterPro" id="IPR007460">
    <property type="entry name" value="BrnT_toxin"/>
</dbReference>
<accession>A0A1V2ZY55</accession>
<dbReference type="AlphaFoldDB" id="A0A1V2ZY55"/>
<reference evidence="1 2" key="1">
    <citation type="submission" date="2017-02" db="EMBL/GenBank/DDBJ databases">
        <title>Genomic diversity within the haloalkaliphilic genus Thioalkalivibrio.</title>
        <authorList>
            <person name="Ahn A.-C."/>
            <person name="Meier-Kolthoff J."/>
            <person name="Overmars L."/>
            <person name="Richter M."/>
            <person name="Woyke T."/>
            <person name="Sorokin D.Y."/>
            <person name="Muyzer G."/>
        </authorList>
    </citation>
    <scope>NUCLEOTIDE SEQUENCE [LARGE SCALE GENOMIC DNA]</scope>
    <source>
        <strain evidence="1 2">HL17</strain>
    </source>
</reference>
<dbReference type="Pfam" id="PF04365">
    <property type="entry name" value="BrnT_toxin"/>
    <property type="match status" value="1"/>
</dbReference>
<sequence length="92" mass="10587">MEIEFDADKDAANLAKHGVSLADAAHLDWDTLLAMEDRRADYGECRMTGYALREERLYCVVFTDRGSARRIISLRKANNREILRYAQIYDAT</sequence>
<dbReference type="Proteomes" id="UP000189177">
    <property type="component" value="Unassembled WGS sequence"/>
</dbReference>
<keyword evidence="2" id="KW-1185">Reference proteome</keyword>